<feature type="compositionally biased region" description="Polar residues" evidence="1">
    <location>
        <begin position="1"/>
        <end position="18"/>
    </location>
</feature>
<dbReference type="VEuPathDB" id="TriTrypDB:LpyrH10_01_9690"/>
<feature type="region of interest" description="Disordered" evidence="1">
    <location>
        <begin position="1"/>
        <end position="21"/>
    </location>
</feature>
<gene>
    <name evidence="2" type="ORF">ABB37_00969</name>
</gene>
<dbReference type="Proteomes" id="UP000037923">
    <property type="component" value="Unassembled WGS sequence"/>
</dbReference>
<name>A0A0N0E0X2_LEPPY</name>
<protein>
    <submittedName>
        <fullName evidence="2">Uncharacterized protein</fullName>
    </submittedName>
</protein>
<evidence type="ECO:0000313" key="2">
    <source>
        <dbReference type="EMBL" id="KPA86942.1"/>
    </source>
</evidence>
<organism evidence="2 3">
    <name type="scientific">Leptomonas pyrrhocoris</name>
    <name type="common">Firebug parasite</name>
    <dbReference type="NCBI Taxonomy" id="157538"/>
    <lineage>
        <taxon>Eukaryota</taxon>
        <taxon>Discoba</taxon>
        <taxon>Euglenozoa</taxon>
        <taxon>Kinetoplastea</taxon>
        <taxon>Metakinetoplastina</taxon>
        <taxon>Trypanosomatida</taxon>
        <taxon>Trypanosomatidae</taxon>
        <taxon>Leishmaniinae</taxon>
        <taxon>Leptomonas</taxon>
    </lineage>
</organism>
<proteinExistence type="predicted"/>
<dbReference type="GeneID" id="26901266"/>
<evidence type="ECO:0000256" key="1">
    <source>
        <dbReference type="SAM" id="MobiDB-lite"/>
    </source>
</evidence>
<accession>A0A0N0E0X2</accession>
<reference evidence="2 3" key="1">
    <citation type="submission" date="2015-07" db="EMBL/GenBank/DDBJ databases">
        <title>High-quality genome of monoxenous trypanosomatid Leptomonas pyrrhocoris.</title>
        <authorList>
            <person name="Flegontov P."/>
            <person name="Butenko A."/>
            <person name="Firsov S."/>
            <person name="Vlcek C."/>
            <person name="Logacheva M.D."/>
            <person name="Field M."/>
            <person name="Filatov D."/>
            <person name="Flegontova O."/>
            <person name="Gerasimov E."/>
            <person name="Jackson A.P."/>
            <person name="Kelly S."/>
            <person name="Opperdoes F."/>
            <person name="O'Reilly A."/>
            <person name="Votypka J."/>
            <person name="Yurchenko V."/>
            <person name="Lukes J."/>
        </authorList>
    </citation>
    <scope>NUCLEOTIDE SEQUENCE [LARGE SCALE GENOMIC DNA]</scope>
    <source>
        <strain evidence="2">H10</strain>
    </source>
</reference>
<evidence type="ECO:0000313" key="3">
    <source>
        <dbReference type="Proteomes" id="UP000037923"/>
    </source>
</evidence>
<sequence>MMLKTYSINRTSQKQTAPATRREIGLVMEALKDRSREHAAVLQACKTAGRWGAIQGLTAENLLLVNLQHIVMHFTAGKTPSRDPYKAYALVGIEDANDMGRIAQILSSRKADNPASTQLTTMNMHQMICELKQANPALIAHSIKRGALNFLTACAAQNQLKKKCIPLLAKHGDGKATLHNTIRYITEHVPLAKMIGTQKATRLL</sequence>
<comment type="caution">
    <text evidence="2">The sequence shown here is derived from an EMBL/GenBank/DDBJ whole genome shotgun (WGS) entry which is preliminary data.</text>
</comment>
<dbReference type="AlphaFoldDB" id="A0A0N0E0X2"/>
<dbReference type="RefSeq" id="XP_015665381.1">
    <property type="nucleotide sequence ID" value="XM_015797373.1"/>
</dbReference>
<keyword evidence="3" id="KW-1185">Reference proteome</keyword>
<dbReference type="EMBL" id="LGTL01000001">
    <property type="protein sequence ID" value="KPA86942.1"/>
    <property type="molecule type" value="Genomic_DNA"/>
</dbReference>